<feature type="chain" id="PRO_5046762592" evidence="1">
    <location>
        <begin position="26"/>
        <end position="60"/>
    </location>
</feature>
<evidence type="ECO:0000256" key="1">
    <source>
        <dbReference type="SAM" id="SignalP"/>
    </source>
</evidence>
<sequence length="60" mass="6850">MKKINFLRKTGFLLFFFFFSHFALAQAIGDFRTKATADQDDDTIWQLCNGSKGSDVNVII</sequence>
<evidence type="ECO:0000313" key="3">
    <source>
        <dbReference type="Proteomes" id="UP001241656"/>
    </source>
</evidence>
<accession>A0ABY8RI94</accession>
<proteinExistence type="predicted"/>
<dbReference type="RefSeq" id="WP_282906329.1">
    <property type="nucleotide sequence ID" value="NZ_CP124855.1"/>
</dbReference>
<feature type="signal peptide" evidence="1">
    <location>
        <begin position="1"/>
        <end position="25"/>
    </location>
</feature>
<keyword evidence="3" id="KW-1185">Reference proteome</keyword>
<name>A0ABY8RI94_9FLAO</name>
<protein>
    <submittedName>
        <fullName evidence="2">Uncharacterized protein</fullName>
    </submittedName>
</protein>
<keyword evidence="1" id="KW-0732">Signal</keyword>
<gene>
    <name evidence="2" type="ORF">QGN23_07350</name>
</gene>
<reference evidence="2 3" key="1">
    <citation type="submission" date="2023-05" db="EMBL/GenBank/DDBJ databases">
        <title>Genomic insight into Chryseobacterium sp. wdc7 isolated forest soil (Gotjawal).</title>
        <authorList>
            <person name="Park S.-J."/>
        </authorList>
    </citation>
    <scope>NUCLEOTIDE SEQUENCE [LARGE SCALE GENOMIC DNA]</scope>
    <source>
        <strain evidence="3">wdc7</strain>
    </source>
</reference>
<dbReference type="EMBL" id="CP124855">
    <property type="protein sequence ID" value="WHF53078.1"/>
    <property type="molecule type" value="Genomic_DNA"/>
</dbReference>
<dbReference type="Proteomes" id="UP001241656">
    <property type="component" value="Chromosome"/>
</dbReference>
<organism evidence="2 3">
    <name type="scientific">Chryseobacterium gotjawalense</name>
    <dbReference type="NCBI Taxonomy" id="3042315"/>
    <lineage>
        <taxon>Bacteria</taxon>
        <taxon>Pseudomonadati</taxon>
        <taxon>Bacteroidota</taxon>
        <taxon>Flavobacteriia</taxon>
        <taxon>Flavobacteriales</taxon>
        <taxon>Weeksellaceae</taxon>
        <taxon>Chryseobacterium group</taxon>
        <taxon>Chryseobacterium</taxon>
    </lineage>
</organism>
<evidence type="ECO:0000313" key="2">
    <source>
        <dbReference type="EMBL" id="WHF53078.1"/>
    </source>
</evidence>